<dbReference type="GO" id="GO:0000156">
    <property type="term" value="F:phosphorelay response regulator activity"/>
    <property type="evidence" value="ECO:0007669"/>
    <property type="project" value="TreeGrafter"/>
</dbReference>
<dbReference type="PANTHER" id="PTHR48111:SF1">
    <property type="entry name" value="TWO-COMPONENT RESPONSE REGULATOR ORR33"/>
    <property type="match status" value="1"/>
</dbReference>
<evidence type="ECO:0000256" key="2">
    <source>
        <dbReference type="ARBA" id="ARBA00023012"/>
    </source>
</evidence>
<dbReference type="Proteomes" id="UP000262712">
    <property type="component" value="Chromosome"/>
</dbReference>
<evidence type="ECO:0000256" key="6">
    <source>
        <dbReference type="PROSITE-ProRule" id="PRU00169"/>
    </source>
</evidence>
<evidence type="ECO:0000256" key="5">
    <source>
        <dbReference type="ARBA" id="ARBA00023163"/>
    </source>
</evidence>
<reference evidence="10 13" key="2">
    <citation type="submission" date="2018-08" db="EMBL/GenBank/DDBJ databases">
        <title>Complete genome of the Arcobacter molluscorum type strain LMG 25693.</title>
        <authorList>
            <person name="Miller W.G."/>
            <person name="Yee E."/>
            <person name="Bono J.L."/>
        </authorList>
    </citation>
    <scope>NUCLEOTIDE SEQUENCE [LARGE SCALE GENOMIC DNA]</scope>
    <source>
        <strain evidence="10 13">CECT 7696</strain>
    </source>
</reference>
<dbReference type="PROSITE" id="PS51755">
    <property type="entry name" value="OMPR_PHOB"/>
    <property type="match status" value="1"/>
</dbReference>
<keyword evidence="4 7" id="KW-0238">DNA-binding</keyword>
<evidence type="ECO:0000259" key="9">
    <source>
        <dbReference type="PROSITE" id="PS51755"/>
    </source>
</evidence>
<keyword evidence="5" id="KW-0804">Transcription</keyword>
<dbReference type="InterPro" id="IPR016032">
    <property type="entry name" value="Sig_transdc_resp-reg_C-effctor"/>
</dbReference>
<feature type="DNA-binding region" description="OmpR/PhoB-type" evidence="7">
    <location>
        <begin position="133"/>
        <end position="227"/>
    </location>
</feature>
<dbReference type="AlphaFoldDB" id="A0A2G1DK52"/>
<keyword evidence="3" id="KW-0805">Transcription regulation</keyword>
<gene>
    <name evidence="10" type="ORF">AMOL_1996</name>
    <name evidence="11" type="ORF">CPU12_04285</name>
</gene>
<dbReference type="Pfam" id="PF00486">
    <property type="entry name" value="Trans_reg_C"/>
    <property type="match status" value="1"/>
</dbReference>
<dbReference type="KEGG" id="amol:AMOL_1996"/>
<dbReference type="GO" id="GO:0005829">
    <property type="term" value="C:cytosol"/>
    <property type="evidence" value="ECO:0007669"/>
    <property type="project" value="TreeGrafter"/>
</dbReference>
<accession>A0A2G1DK52</accession>
<keyword evidence="12" id="KW-1185">Reference proteome</keyword>
<evidence type="ECO:0000313" key="12">
    <source>
        <dbReference type="Proteomes" id="UP000221222"/>
    </source>
</evidence>
<dbReference type="InterPro" id="IPR036388">
    <property type="entry name" value="WH-like_DNA-bd_sf"/>
</dbReference>
<evidence type="ECO:0000256" key="4">
    <source>
        <dbReference type="ARBA" id="ARBA00023125"/>
    </source>
</evidence>
<dbReference type="Gene3D" id="1.10.10.10">
    <property type="entry name" value="Winged helix-like DNA-binding domain superfamily/Winged helix DNA-binding domain"/>
    <property type="match status" value="1"/>
</dbReference>
<evidence type="ECO:0000256" key="7">
    <source>
        <dbReference type="PROSITE-ProRule" id="PRU01091"/>
    </source>
</evidence>
<dbReference type="EMBL" id="NXFY01000004">
    <property type="protein sequence ID" value="PHO18784.1"/>
    <property type="molecule type" value="Genomic_DNA"/>
</dbReference>
<dbReference type="GO" id="GO:0032993">
    <property type="term" value="C:protein-DNA complex"/>
    <property type="evidence" value="ECO:0007669"/>
    <property type="project" value="TreeGrafter"/>
</dbReference>
<evidence type="ECO:0000259" key="8">
    <source>
        <dbReference type="PROSITE" id="PS50110"/>
    </source>
</evidence>
<keyword evidence="2" id="KW-0902">Two-component regulatory system</keyword>
<dbReference type="Proteomes" id="UP000221222">
    <property type="component" value="Unassembled WGS sequence"/>
</dbReference>
<evidence type="ECO:0000313" key="13">
    <source>
        <dbReference type="Proteomes" id="UP000262712"/>
    </source>
</evidence>
<dbReference type="SMART" id="SM00448">
    <property type="entry name" value="REC"/>
    <property type="match status" value="1"/>
</dbReference>
<dbReference type="InterPro" id="IPR039420">
    <property type="entry name" value="WalR-like"/>
</dbReference>
<dbReference type="InterPro" id="IPR001867">
    <property type="entry name" value="OmpR/PhoB-type_DNA-bd"/>
</dbReference>
<dbReference type="SMART" id="SM00862">
    <property type="entry name" value="Trans_reg_C"/>
    <property type="match status" value="1"/>
</dbReference>
<dbReference type="GO" id="GO:0006355">
    <property type="term" value="P:regulation of DNA-templated transcription"/>
    <property type="evidence" value="ECO:0007669"/>
    <property type="project" value="InterPro"/>
</dbReference>
<evidence type="ECO:0000313" key="11">
    <source>
        <dbReference type="EMBL" id="PHO18784.1"/>
    </source>
</evidence>
<evidence type="ECO:0000256" key="1">
    <source>
        <dbReference type="ARBA" id="ARBA00022553"/>
    </source>
</evidence>
<dbReference type="Gene3D" id="3.40.50.2300">
    <property type="match status" value="1"/>
</dbReference>
<name>A0A2G1DK52_9BACT</name>
<dbReference type="InterPro" id="IPR011006">
    <property type="entry name" value="CheY-like_superfamily"/>
</dbReference>
<evidence type="ECO:0000313" key="10">
    <source>
        <dbReference type="EMBL" id="AXX92955.1"/>
    </source>
</evidence>
<dbReference type="InterPro" id="IPR001789">
    <property type="entry name" value="Sig_transdc_resp-reg_receiver"/>
</dbReference>
<sequence length="228" mass="26069">MNNIKILILEDNTIVGFDIKRSVEALGYEVTKCVTTYNEALNAQEQNPADIAIMDIDLGKYSKDGIETAKDIQKIKFTPIIFLTAFSDNETMQKAINGDFIATYITKPYNRESIAPAILVAKSRLRNTDLLNNNLITLKNNYIFDKNKELLYYQNEPIKLSKQERKLFSLLIAAKGNIVDFENIEYEIWPDGPVSDSSLRTLLYRIRNKVNSEIIETVQSFGCRINIK</sequence>
<protein>
    <submittedName>
        <fullName evidence="11">DNA-binding response regulator</fullName>
    </submittedName>
    <submittedName>
        <fullName evidence="10">Two-component system response regulator</fullName>
    </submittedName>
</protein>
<proteinExistence type="predicted"/>
<dbReference type="EMBL" id="CP032098">
    <property type="protein sequence ID" value="AXX92955.1"/>
    <property type="molecule type" value="Genomic_DNA"/>
</dbReference>
<feature type="domain" description="OmpR/PhoB-type" evidence="9">
    <location>
        <begin position="133"/>
        <end position="227"/>
    </location>
</feature>
<reference evidence="11 12" key="1">
    <citation type="submission" date="2017-09" db="EMBL/GenBank/DDBJ databases">
        <title>Arcobacter canalis sp. nov., a new species isolated from a water canal contaminated with urban sewage.</title>
        <authorList>
            <person name="Perez-Cataluna A."/>
            <person name="Salas-Masso N."/>
            <person name="Figueras M.J."/>
        </authorList>
    </citation>
    <scope>NUCLEOTIDE SEQUENCE [LARGE SCALE GENOMIC DNA]</scope>
    <source>
        <strain evidence="11 12">F98-3</strain>
    </source>
</reference>
<keyword evidence="1 6" id="KW-0597">Phosphoprotein</keyword>
<dbReference type="SUPFAM" id="SSF46894">
    <property type="entry name" value="C-terminal effector domain of the bipartite response regulators"/>
    <property type="match status" value="1"/>
</dbReference>
<dbReference type="SUPFAM" id="SSF52172">
    <property type="entry name" value="CheY-like"/>
    <property type="match status" value="1"/>
</dbReference>
<dbReference type="RefSeq" id="WP_099341842.1">
    <property type="nucleotide sequence ID" value="NZ_CP032098.1"/>
</dbReference>
<dbReference type="CDD" id="cd00383">
    <property type="entry name" value="trans_reg_C"/>
    <property type="match status" value="1"/>
</dbReference>
<dbReference type="GO" id="GO:0000976">
    <property type="term" value="F:transcription cis-regulatory region binding"/>
    <property type="evidence" value="ECO:0007669"/>
    <property type="project" value="TreeGrafter"/>
</dbReference>
<dbReference type="PANTHER" id="PTHR48111">
    <property type="entry name" value="REGULATOR OF RPOS"/>
    <property type="match status" value="1"/>
</dbReference>
<dbReference type="Pfam" id="PF00072">
    <property type="entry name" value="Response_reg"/>
    <property type="match status" value="1"/>
</dbReference>
<feature type="domain" description="Response regulatory" evidence="8">
    <location>
        <begin position="5"/>
        <end position="122"/>
    </location>
</feature>
<dbReference type="PROSITE" id="PS50110">
    <property type="entry name" value="RESPONSE_REGULATORY"/>
    <property type="match status" value="1"/>
</dbReference>
<evidence type="ECO:0000256" key="3">
    <source>
        <dbReference type="ARBA" id="ARBA00023015"/>
    </source>
</evidence>
<feature type="modified residue" description="4-aspartylphosphate" evidence="6">
    <location>
        <position position="55"/>
    </location>
</feature>
<organism evidence="11 12">
    <name type="scientific">Malaciobacter molluscorum LMG 25693</name>
    <dbReference type="NCBI Taxonomy" id="870501"/>
    <lineage>
        <taxon>Bacteria</taxon>
        <taxon>Pseudomonadati</taxon>
        <taxon>Campylobacterota</taxon>
        <taxon>Epsilonproteobacteria</taxon>
        <taxon>Campylobacterales</taxon>
        <taxon>Arcobacteraceae</taxon>
        <taxon>Malaciobacter</taxon>
    </lineage>
</organism>